<feature type="region of interest" description="Disordered" evidence="1">
    <location>
        <begin position="1"/>
        <end position="69"/>
    </location>
</feature>
<dbReference type="EMBL" id="FOMZ01000022">
    <property type="protein sequence ID" value="SFE67921.1"/>
    <property type="molecule type" value="Genomic_DNA"/>
</dbReference>
<gene>
    <name evidence="2" type="ORF">SAMN04487819_12221</name>
</gene>
<protein>
    <submittedName>
        <fullName evidence="2">Uncharacterized protein</fullName>
    </submittedName>
</protein>
<feature type="compositionally biased region" description="Basic and acidic residues" evidence="1">
    <location>
        <begin position="1"/>
        <end position="40"/>
    </location>
</feature>
<evidence type="ECO:0000256" key="1">
    <source>
        <dbReference type="SAM" id="MobiDB-lite"/>
    </source>
</evidence>
<evidence type="ECO:0000313" key="2">
    <source>
        <dbReference type="EMBL" id="SFE67921.1"/>
    </source>
</evidence>
<reference evidence="3" key="1">
    <citation type="submission" date="2016-10" db="EMBL/GenBank/DDBJ databases">
        <authorList>
            <person name="Varghese N."/>
            <person name="Submissions S."/>
        </authorList>
    </citation>
    <scope>NUCLEOTIDE SEQUENCE [LARGE SCALE GENOMIC DNA]</scope>
    <source>
        <strain evidence="3">DSM 45004</strain>
    </source>
</reference>
<dbReference type="AlphaFoldDB" id="A0A1I2CHW7"/>
<accession>A0A1I2CHW7</accession>
<evidence type="ECO:0000313" key="3">
    <source>
        <dbReference type="Proteomes" id="UP000198716"/>
    </source>
</evidence>
<proteinExistence type="predicted"/>
<keyword evidence="3" id="KW-1185">Reference proteome</keyword>
<dbReference type="Proteomes" id="UP000198716">
    <property type="component" value="Unassembled WGS sequence"/>
</dbReference>
<sequence length="69" mass="7566">MGRHELRDGDGDPARYSDGGGRHSTEVRTRSPRPWLREVGEPTEPLLAIGVDDTQTLPAATDEERPTSP</sequence>
<organism evidence="2 3">
    <name type="scientific">Actinopolyspora alba</name>
    <dbReference type="NCBI Taxonomy" id="673379"/>
    <lineage>
        <taxon>Bacteria</taxon>
        <taxon>Bacillati</taxon>
        <taxon>Actinomycetota</taxon>
        <taxon>Actinomycetes</taxon>
        <taxon>Actinopolysporales</taxon>
        <taxon>Actinopolysporaceae</taxon>
        <taxon>Actinopolyspora</taxon>
        <taxon>Actinopolyspora alba group</taxon>
    </lineage>
</organism>
<name>A0A1I2CHW7_9ACTN</name>